<proteinExistence type="predicted"/>
<accession>A0ABW5C544</accession>
<comment type="caution">
    <text evidence="1">The sequence shown here is derived from an EMBL/GenBank/DDBJ whole genome shotgun (WGS) entry which is preliminary data.</text>
</comment>
<protein>
    <recommendedName>
        <fullName evidence="3">YfhD family protein</fullName>
    </recommendedName>
</protein>
<gene>
    <name evidence="1" type="ORF">ACFSKK_20475</name>
</gene>
<evidence type="ECO:0000313" key="2">
    <source>
        <dbReference type="Proteomes" id="UP001597318"/>
    </source>
</evidence>
<dbReference type="Proteomes" id="UP001597318">
    <property type="component" value="Unassembled WGS sequence"/>
</dbReference>
<reference evidence="2" key="1">
    <citation type="journal article" date="2019" name="Int. J. Syst. Evol. Microbiol.">
        <title>The Global Catalogue of Microorganisms (GCM) 10K type strain sequencing project: providing services to taxonomists for standard genome sequencing and annotation.</title>
        <authorList>
            <consortium name="The Broad Institute Genomics Platform"/>
            <consortium name="The Broad Institute Genome Sequencing Center for Infectious Disease"/>
            <person name="Wu L."/>
            <person name="Ma J."/>
        </authorList>
    </citation>
    <scope>NUCLEOTIDE SEQUENCE [LARGE SCALE GENOMIC DNA]</scope>
    <source>
        <strain evidence="2">CGMCC 1.15474</strain>
    </source>
</reference>
<keyword evidence="2" id="KW-1185">Reference proteome</keyword>
<evidence type="ECO:0008006" key="3">
    <source>
        <dbReference type="Google" id="ProtNLM"/>
    </source>
</evidence>
<organism evidence="1 2">
    <name type="scientific">Metabacillus endolithicus</name>
    <dbReference type="NCBI Taxonomy" id="1535204"/>
    <lineage>
        <taxon>Bacteria</taxon>
        <taxon>Bacillati</taxon>
        <taxon>Bacillota</taxon>
        <taxon>Bacilli</taxon>
        <taxon>Bacillales</taxon>
        <taxon>Bacillaceae</taxon>
        <taxon>Metabacillus</taxon>
    </lineage>
</organism>
<sequence length="45" mass="5171">MEGEVQSGTQFANPMAVHEDAYRNYVNEAELSREIKKLKNEKESV</sequence>
<evidence type="ECO:0000313" key="1">
    <source>
        <dbReference type="EMBL" id="MFD2216068.1"/>
    </source>
</evidence>
<name>A0ABW5C544_9BACI</name>
<dbReference type="EMBL" id="JBHUIK010000005">
    <property type="protein sequence ID" value="MFD2216068.1"/>
    <property type="molecule type" value="Genomic_DNA"/>
</dbReference>
<dbReference type="RefSeq" id="WP_247345954.1">
    <property type="nucleotide sequence ID" value="NZ_CP095550.1"/>
</dbReference>